<dbReference type="Proteomes" id="UP000450917">
    <property type="component" value="Unassembled WGS sequence"/>
</dbReference>
<evidence type="ECO:0000256" key="1">
    <source>
        <dbReference type="ARBA" id="ARBA00009716"/>
    </source>
</evidence>
<comment type="caution">
    <text evidence="6">The sequence shown here is derived from an EMBL/GenBank/DDBJ whole genome shotgun (WGS) entry which is preliminary data.</text>
</comment>
<organism evidence="6 7">
    <name type="scientific">Paenibacillus validus</name>
    <dbReference type="NCBI Taxonomy" id="44253"/>
    <lineage>
        <taxon>Bacteria</taxon>
        <taxon>Bacillati</taxon>
        <taxon>Bacillota</taxon>
        <taxon>Bacilli</taxon>
        <taxon>Bacillales</taxon>
        <taxon>Paenibacillaceae</taxon>
        <taxon>Paenibacillus</taxon>
    </lineage>
</organism>
<evidence type="ECO:0000256" key="3">
    <source>
        <dbReference type="SAM" id="MobiDB-lite"/>
    </source>
</evidence>
<feature type="region of interest" description="Disordered" evidence="3">
    <location>
        <begin position="600"/>
        <end position="621"/>
    </location>
</feature>
<evidence type="ECO:0000313" key="6">
    <source>
        <dbReference type="EMBL" id="MUG71857.1"/>
    </source>
</evidence>
<keyword evidence="4" id="KW-1133">Transmembrane helix</keyword>
<gene>
    <name evidence="6" type="ORF">GNP93_14380</name>
</gene>
<evidence type="ECO:0000256" key="4">
    <source>
        <dbReference type="SAM" id="Phobius"/>
    </source>
</evidence>
<dbReference type="AlphaFoldDB" id="A0A7X3CSZ7"/>
<reference evidence="6 7" key="1">
    <citation type="submission" date="2019-11" db="EMBL/GenBank/DDBJ databases">
        <title>Draft genome sequences of five Paenibacillus species of dairy origin.</title>
        <authorList>
            <person name="Olajide A.M."/>
            <person name="Chen S."/>
            <person name="Lapointe G."/>
        </authorList>
    </citation>
    <scope>NUCLEOTIDE SEQUENCE [LARGE SCALE GENOMIC DNA]</scope>
    <source>
        <strain evidence="6 7">2CS3</strain>
    </source>
</reference>
<evidence type="ECO:0000259" key="5">
    <source>
        <dbReference type="Pfam" id="PF01645"/>
    </source>
</evidence>
<sequence length="621" mass="68754">MFDVWWAILDIVTKVVVLALPLTVAGVYVWDKYIQKQHSILRTHPVIGRFRYVFEMLGPELRQYFIWGDKEGRPIDRDTQGYIAKAGKYGSTVIGFGSRKDFSQEGFYLNNAMFPKNGDELAVDQSSPISITYKYQIVKEGLVSRKETRYLTSAKPWLLDARDAVVIGGCNDVRQPYRTQGFIGISAMSFGSLSDHAVMALAQGAAIATGTWMNTGEGGLSPYHLSKVYEMRDRKLPRPEQPEELQVYDLVGRKLLVSTFEIMKDLSGIEHDAMDVFDMERNPYVLAAERLVDRGYLQRKETDLIYQIGSAKNGSRVDADGTFDEQAFLQTAGRPEVKLIEVKLAQGAKVRGGKLPKSKLTPMIRRIRGIPMDWDQDVESPNRFTDFHDIPTLFDFIEKLRALSGKPVGVKLVAGSELAVEELADYMRSTGRSPDFLTVDGGEGGTGATYMEMADSLGLPLYSALLIVDSTLRKYGVRGRVKIFASGMLASADKMAIALAFGADLINVARAAMNTIGCINALKCNTNECPTGVTSHKPELKQGLVVQEKRFRTANYLATVREGVFMLAASCGLESPTGFKRSHVTFKDRNAAAIRMDRLFPDPEGDTAGPNEPAVRIVKSS</sequence>
<dbReference type="Pfam" id="PF01645">
    <property type="entry name" value="Glu_synthase"/>
    <property type="match status" value="1"/>
</dbReference>
<dbReference type="PANTHER" id="PTHR43819">
    <property type="entry name" value="ARCHAEAL-TYPE GLUTAMATE SYNTHASE [NADPH]"/>
    <property type="match status" value="1"/>
</dbReference>
<evidence type="ECO:0000256" key="2">
    <source>
        <dbReference type="PIRNR" id="PIRNR006429"/>
    </source>
</evidence>
<dbReference type="PANTHER" id="PTHR43819:SF1">
    <property type="entry name" value="ARCHAEAL-TYPE GLUTAMATE SYNTHASE [NADPH]"/>
    <property type="match status" value="1"/>
</dbReference>
<dbReference type="SUPFAM" id="SSF51395">
    <property type="entry name" value="FMN-linked oxidoreductases"/>
    <property type="match status" value="1"/>
</dbReference>
<keyword evidence="4" id="KW-0472">Membrane</keyword>
<feature type="transmembrane region" description="Helical" evidence="4">
    <location>
        <begin position="6"/>
        <end position="30"/>
    </location>
</feature>
<comment type="similarity">
    <text evidence="1 2">Belongs to the glutamate synthase family.</text>
</comment>
<keyword evidence="4" id="KW-0812">Transmembrane</keyword>
<protein>
    <submittedName>
        <fullName evidence="6">FMN-binding glutamate synthase family protein</fullName>
    </submittedName>
</protein>
<proteinExistence type="inferred from homology"/>
<dbReference type="GO" id="GO:0006537">
    <property type="term" value="P:glutamate biosynthetic process"/>
    <property type="evidence" value="ECO:0007669"/>
    <property type="project" value="InterPro"/>
</dbReference>
<dbReference type="InterPro" id="IPR024188">
    <property type="entry name" value="GltB"/>
</dbReference>
<dbReference type="CDD" id="cd02808">
    <property type="entry name" value="GltS_FMN"/>
    <property type="match status" value="1"/>
</dbReference>
<dbReference type="RefSeq" id="WP_127605187.1">
    <property type="nucleotide sequence ID" value="NZ_JARTHJ010000135.1"/>
</dbReference>
<name>A0A7X3CSZ7_9BACL</name>
<dbReference type="InterPro" id="IPR002932">
    <property type="entry name" value="Glu_synthdom"/>
</dbReference>
<dbReference type="GO" id="GO:0015930">
    <property type="term" value="F:glutamate synthase activity"/>
    <property type="evidence" value="ECO:0007669"/>
    <property type="project" value="InterPro"/>
</dbReference>
<evidence type="ECO:0000313" key="7">
    <source>
        <dbReference type="Proteomes" id="UP000450917"/>
    </source>
</evidence>
<dbReference type="PIRSF" id="PIRSF006429">
    <property type="entry name" value="GOGAT_lg_2"/>
    <property type="match status" value="1"/>
</dbReference>
<dbReference type="Gene3D" id="3.20.20.70">
    <property type="entry name" value="Aldolase class I"/>
    <property type="match status" value="1"/>
</dbReference>
<keyword evidence="7" id="KW-1185">Reference proteome</keyword>
<dbReference type="EMBL" id="WNZX01000011">
    <property type="protein sequence ID" value="MUG71857.1"/>
    <property type="molecule type" value="Genomic_DNA"/>
</dbReference>
<dbReference type="InterPro" id="IPR013785">
    <property type="entry name" value="Aldolase_TIM"/>
</dbReference>
<accession>A0A7X3CSZ7</accession>
<feature type="domain" description="Glutamate synthase" evidence="5">
    <location>
        <begin position="142"/>
        <end position="573"/>
    </location>
</feature>